<evidence type="ECO:0000259" key="6">
    <source>
        <dbReference type="Pfam" id="PF18052"/>
    </source>
</evidence>
<keyword evidence="3" id="KW-0677">Repeat</keyword>
<reference evidence="7" key="1">
    <citation type="submission" date="2019-03" db="EMBL/GenBank/DDBJ databases">
        <title>WGS assembly of Setaria viridis.</title>
        <authorList>
            <person name="Huang P."/>
            <person name="Jenkins J."/>
            <person name="Grimwood J."/>
            <person name="Barry K."/>
            <person name="Healey A."/>
            <person name="Mamidi S."/>
            <person name="Sreedasyam A."/>
            <person name="Shu S."/>
            <person name="Feldman M."/>
            <person name="Wu J."/>
            <person name="Yu Y."/>
            <person name="Chen C."/>
            <person name="Johnson J."/>
            <person name="Rokhsar D."/>
            <person name="Baxter I."/>
            <person name="Schmutz J."/>
            <person name="Brutnell T."/>
            <person name="Kellogg E."/>
        </authorList>
    </citation>
    <scope>NUCLEOTIDE SEQUENCE [LARGE SCALE GENOMIC DNA]</scope>
</reference>
<dbReference type="Proteomes" id="UP000298652">
    <property type="component" value="Chromosome 9"/>
</dbReference>
<dbReference type="InterPro" id="IPR041118">
    <property type="entry name" value="Rx_N"/>
</dbReference>
<sequence>MEMVVSAVAGDLINRLMSFLISKYKSEEQLEDKMKRLQDLLIRAHMIVEEAEVRYITNSKMLLQLKKLVEVMYQGYHVLDTIKYRTLCSSNADESEVSSSNINELSFTTCIKQLCTKNCTHNIHGLRITLDNLESTVSNMKEFVLLLGGCERMFRRPYDSYVYIDNFMFGRHVEKQLVINILQQENIPPFAPAVLPIIGGSRVGKKTLVAHVCNNEKVRSKFSSILHVRGENIWRIAREVGPVRSLVMVEFTTDVDEEDWLKFYSSVKQMGRGSKIIIISKIAKLSRFGTVKPVRLDALSHEEYSYLFKVLAFGGTNPEEHPQLAVIAEDLAVALGGSLITANVCADMMRKNQNVHFWISIFKNYRNVVRKSFSVFREHPKNLMDQDHPIDITRLASSSWALPSSATFRLMPPHTEVDDSKTELPKVMVGDLIAGSAILPREEFELVSWESRIPPYKRFVNFATCCDEEPISQHHTASAGKKRKRLDK</sequence>
<dbReference type="GO" id="GO:0000166">
    <property type="term" value="F:nucleotide binding"/>
    <property type="evidence" value="ECO:0007669"/>
    <property type="project" value="UniProtKB-KW"/>
</dbReference>
<evidence type="ECO:0000256" key="4">
    <source>
        <dbReference type="ARBA" id="ARBA00022741"/>
    </source>
</evidence>
<gene>
    <name evidence="7" type="ORF">SEVIR_9G297900v2</name>
</gene>
<dbReference type="OMA" id="HFWISIF"/>
<evidence type="ECO:0000313" key="8">
    <source>
        <dbReference type="Proteomes" id="UP000298652"/>
    </source>
</evidence>
<organism evidence="7 8">
    <name type="scientific">Setaria viridis</name>
    <name type="common">Green bristlegrass</name>
    <name type="synonym">Setaria italica subsp. viridis</name>
    <dbReference type="NCBI Taxonomy" id="4556"/>
    <lineage>
        <taxon>Eukaryota</taxon>
        <taxon>Viridiplantae</taxon>
        <taxon>Streptophyta</taxon>
        <taxon>Embryophyta</taxon>
        <taxon>Tracheophyta</taxon>
        <taxon>Spermatophyta</taxon>
        <taxon>Magnoliopsida</taxon>
        <taxon>Liliopsida</taxon>
        <taxon>Poales</taxon>
        <taxon>Poaceae</taxon>
        <taxon>PACMAD clade</taxon>
        <taxon>Panicoideae</taxon>
        <taxon>Panicodae</taxon>
        <taxon>Paniceae</taxon>
        <taxon>Cenchrinae</taxon>
        <taxon>Setaria</taxon>
    </lineage>
</organism>
<dbReference type="PANTHER" id="PTHR33377:SF24">
    <property type="entry name" value="OS10G0134900 PROTEIN"/>
    <property type="match status" value="1"/>
</dbReference>
<dbReference type="Gramene" id="TKV94480">
    <property type="protein sequence ID" value="TKV94480"/>
    <property type="gene ID" value="SEVIR_9G297900v2"/>
</dbReference>
<evidence type="ECO:0000256" key="1">
    <source>
        <dbReference type="ARBA" id="ARBA00008894"/>
    </source>
</evidence>
<dbReference type="AlphaFoldDB" id="A0A4U6SZE7"/>
<evidence type="ECO:0000256" key="2">
    <source>
        <dbReference type="ARBA" id="ARBA00022614"/>
    </source>
</evidence>
<proteinExistence type="inferred from homology"/>
<keyword evidence="8" id="KW-1185">Reference proteome</keyword>
<evidence type="ECO:0000256" key="5">
    <source>
        <dbReference type="ARBA" id="ARBA00022821"/>
    </source>
</evidence>
<dbReference type="InterPro" id="IPR027417">
    <property type="entry name" value="P-loop_NTPase"/>
</dbReference>
<comment type="similarity">
    <text evidence="1">Belongs to the disease resistance NB-LRR family.</text>
</comment>
<dbReference type="Pfam" id="PF18052">
    <property type="entry name" value="Rx_N"/>
    <property type="match status" value="1"/>
</dbReference>
<name>A0A4U6SZE7_SETVI</name>
<keyword evidence="4" id="KW-0547">Nucleotide-binding</keyword>
<dbReference type="PANTHER" id="PTHR33377">
    <property type="entry name" value="OS10G0134700 PROTEIN-RELATED"/>
    <property type="match status" value="1"/>
</dbReference>
<protein>
    <recommendedName>
        <fullName evidence="6">Disease resistance N-terminal domain-containing protein</fullName>
    </recommendedName>
</protein>
<keyword evidence="5" id="KW-0611">Plant defense</keyword>
<evidence type="ECO:0000256" key="3">
    <source>
        <dbReference type="ARBA" id="ARBA00022737"/>
    </source>
</evidence>
<evidence type="ECO:0000313" key="7">
    <source>
        <dbReference type="EMBL" id="TKV94480.1"/>
    </source>
</evidence>
<dbReference type="GO" id="GO:0006952">
    <property type="term" value="P:defense response"/>
    <property type="evidence" value="ECO:0007669"/>
    <property type="project" value="UniProtKB-KW"/>
</dbReference>
<accession>A0A4U6SZE7</accession>
<keyword evidence="2" id="KW-0433">Leucine-rich repeat</keyword>
<feature type="domain" description="Disease resistance N-terminal" evidence="6">
    <location>
        <begin position="10"/>
        <end position="92"/>
    </location>
</feature>
<dbReference type="EMBL" id="CM016560">
    <property type="protein sequence ID" value="TKV94480.1"/>
    <property type="molecule type" value="Genomic_DNA"/>
</dbReference>
<dbReference type="SUPFAM" id="SSF52540">
    <property type="entry name" value="P-loop containing nucleoside triphosphate hydrolases"/>
    <property type="match status" value="1"/>
</dbReference>